<comment type="similarity">
    <text evidence="2">Belongs to the derlin family.</text>
</comment>
<comment type="subcellular location">
    <subcellularLocation>
        <location evidence="1">Endoplasmic reticulum membrane</location>
        <topology evidence="1">Multi-pass membrane protein</topology>
    </subcellularLocation>
</comment>
<comment type="caution">
    <text evidence="8">The sequence shown here is derived from an EMBL/GenBank/DDBJ whole genome shotgun (WGS) entry which is preliminary data.</text>
</comment>
<name>A0AA36IY29_9DINO</name>
<reference evidence="8" key="1">
    <citation type="submission" date="2023-08" db="EMBL/GenBank/DDBJ databases">
        <authorList>
            <person name="Chen Y."/>
            <person name="Shah S."/>
            <person name="Dougan E. K."/>
            <person name="Thang M."/>
            <person name="Chan C."/>
        </authorList>
    </citation>
    <scope>NUCLEOTIDE SEQUENCE</scope>
</reference>
<feature type="transmembrane region" description="Helical" evidence="7">
    <location>
        <begin position="274"/>
        <end position="297"/>
    </location>
</feature>
<keyword evidence="4" id="KW-0256">Endoplasmic reticulum</keyword>
<dbReference type="EMBL" id="CAUJNA010003205">
    <property type="protein sequence ID" value="CAJ1395639.1"/>
    <property type="molecule type" value="Genomic_DNA"/>
</dbReference>
<keyword evidence="6 7" id="KW-0472">Membrane</keyword>
<dbReference type="Proteomes" id="UP001178507">
    <property type="component" value="Unassembled WGS sequence"/>
</dbReference>
<feature type="transmembrane region" description="Helical" evidence="7">
    <location>
        <begin position="309"/>
        <end position="332"/>
    </location>
</feature>
<protein>
    <recommendedName>
        <fullName evidence="10">Derlin</fullName>
    </recommendedName>
</protein>
<dbReference type="SUPFAM" id="SSF144091">
    <property type="entry name" value="Rhomboid-like"/>
    <property type="match status" value="1"/>
</dbReference>
<evidence type="ECO:0000256" key="5">
    <source>
        <dbReference type="ARBA" id="ARBA00022989"/>
    </source>
</evidence>
<organism evidence="8 9">
    <name type="scientific">Effrenium voratum</name>
    <dbReference type="NCBI Taxonomy" id="2562239"/>
    <lineage>
        <taxon>Eukaryota</taxon>
        <taxon>Sar</taxon>
        <taxon>Alveolata</taxon>
        <taxon>Dinophyceae</taxon>
        <taxon>Suessiales</taxon>
        <taxon>Symbiodiniaceae</taxon>
        <taxon>Effrenium</taxon>
    </lineage>
</organism>
<accession>A0AA36IY29</accession>
<sequence>MNFEDDSAITPRAFLHLARVELSEHGGGFSARAELATDLQVALLRLLTLALDAEAPRQWPGRMPGLALLLQGSGGDSSASEPLEAGDWFSARCPCCGEVEDACCQEVERNGKKALYWTLSEGSCSLAKADCDSGKRRWGRSTWMPFELRGRQVGSSEVLPAEWHGRWAWAHDGQRVNGWIEFEEFGILMSKWGCGSWRLPKVRKEGFLIVCFNAVAHVVRLGPDDGFEVISKRPANAMEWQDWADAMCFAKCVNSQEPGMLQQNFRHMPPVTRALVLAAVLTMALCSLDVVSPFTLYLNWQLIIYELQLWRLVTCFLFFGTFSLPFVWNTYVLVYYCSSLEESAFHRRSADFLWMLICGGGMLLVLTYFFGNTYFVSGALTDLMTYVWGRRNSAARMQVLFFTIRAVYLPWVLAWISLLVGGEVKDHLMGMAVGHTYYFFEDVYPLMSTSKGFRLFRTPKLLKMAADPKLGIGRGQKVGWLPEAALCLPEESQKENQILGETMSPQEFGFLIALLLLRSRFASTFWAR</sequence>
<feature type="transmembrane region" description="Helical" evidence="7">
    <location>
        <begin position="397"/>
        <end position="420"/>
    </location>
</feature>
<dbReference type="GO" id="GO:0006950">
    <property type="term" value="P:response to stress"/>
    <property type="evidence" value="ECO:0007669"/>
    <property type="project" value="UniProtKB-ARBA"/>
</dbReference>
<proteinExistence type="inferred from homology"/>
<evidence type="ECO:0000256" key="7">
    <source>
        <dbReference type="SAM" id="Phobius"/>
    </source>
</evidence>
<evidence type="ECO:0008006" key="10">
    <source>
        <dbReference type="Google" id="ProtNLM"/>
    </source>
</evidence>
<dbReference type="GO" id="GO:0005789">
    <property type="term" value="C:endoplasmic reticulum membrane"/>
    <property type="evidence" value="ECO:0007669"/>
    <property type="project" value="UniProtKB-SubCell"/>
</dbReference>
<dbReference type="InterPro" id="IPR035952">
    <property type="entry name" value="Rhomboid-like_sf"/>
</dbReference>
<evidence type="ECO:0000256" key="1">
    <source>
        <dbReference type="ARBA" id="ARBA00004477"/>
    </source>
</evidence>
<evidence type="ECO:0000256" key="3">
    <source>
        <dbReference type="ARBA" id="ARBA00022692"/>
    </source>
</evidence>
<evidence type="ECO:0000256" key="2">
    <source>
        <dbReference type="ARBA" id="ARBA00008917"/>
    </source>
</evidence>
<dbReference type="AlphaFoldDB" id="A0AA36IY29"/>
<keyword evidence="3 7" id="KW-0812">Transmembrane</keyword>
<dbReference type="InterPro" id="IPR007599">
    <property type="entry name" value="DER1"/>
</dbReference>
<evidence type="ECO:0000313" key="9">
    <source>
        <dbReference type="Proteomes" id="UP001178507"/>
    </source>
</evidence>
<evidence type="ECO:0000256" key="4">
    <source>
        <dbReference type="ARBA" id="ARBA00022824"/>
    </source>
</evidence>
<evidence type="ECO:0000313" key="8">
    <source>
        <dbReference type="EMBL" id="CAJ1395639.1"/>
    </source>
</evidence>
<keyword evidence="5 7" id="KW-1133">Transmembrane helix</keyword>
<keyword evidence="9" id="KW-1185">Reference proteome</keyword>
<gene>
    <name evidence="8" type="ORF">EVOR1521_LOCUS20026</name>
</gene>
<dbReference type="PANTHER" id="PTHR11009">
    <property type="entry name" value="DER1-LIKE PROTEIN, DERLIN"/>
    <property type="match status" value="1"/>
</dbReference>
<evidence type="ECO:0000256" key="6">
    <source>
        <dbReference type="ARBA" id="ARBA00023136"/>
    </source>
</evidence>
<feature type="transmembrane region" description="Helical" evidence="7">
    <location>
        <begin position="352"/>
        <end position="376"/>
    </location>
</feature>
<dbReference type="Pfam" id="PF04511">
    <property type="entry name" value="DER1"/>
    <property type="match status" value="1"/>
</dbReference>